<protein>
    <recommendedName>
        <fullName evidence="11">PLD phosphodiesterase domain-containing protein</fullName>
    </recommendedName>
</protein>
<dbReference type="Gene3D" id="3.30.870.10">
    <property type="entry name" value="Endonuclease Chain A"/>
    <property type="match status" value="2"/>
</dbReference>
<keyword evidence="10" id="KW-1185">Reference proteome</keyword>
<keyword evidence="5" id="KW-0378">Hydrolase</keyword>
<evidence type="ECO:0000256" key="6">
    <source>
        <dbReference type="ARBA" id="ARBA00022839"/>
    </source>
</evidence>
<comment type="caution">
    <text evidence="9">The sequence shown here is derived from an EMBL/GenBank/DDBJ whole genome shotgun (WGS) entry which is preliminary data.</text>
</comment>
<evidence type="ECO:0000256" key="8">
    <source>
        <dbReference type="ARBA" id="ARBA00023242"/>
    </source>
</evidence>
<evidence type="ECO:0000256" key="2">
    <source>
        <dbReference type="ARBA" id="ARBA00010205"/>
    </source>
</evidence>
<sequence>MSLSELPKDGFFPLPALAPPEATSLLATTFDFASGEFLAAAFPQIPELLVVQHASAERCAFNVVGDQTVTAIAPADPTRSWSRLSVRPPSGLQHAKLLLFRCARGLRVVVAGGNLCAQWSTDRDLCWAQDFPARANPPESAFGASLASFLRNFNPSASAPSGSAFERALGSALDGVDFSAANATLVHSFPQTRAGRDGRPQGLAALAAACRPFRARGLRLAATSGSMGDLAPGFLAAVAAAFRGEAPGAGGGGEGWDALGGELAVLYPSAGTGLELNPGSVVGSGRPLPGSVWGKIPTAAKDRHFFDARPNPPGLSWGGANASLNRDGHAPFTHGKMIVGRSPSQTLLYVGSANLSESAWGTASGGAPSNIELGVVLRATDPAAVEEIVGRLPCELPGEDELGRTAAERGYTCPASGGTKVRNLAIALRQEWEEAGGRGDAAEHFRPFYEGLREKLKRDAGVRASGATACTFRVAHRLGADAFGKALMGALPAGASLRRGEGGAVQVLVDRRVIGDVPDSVVRGSRWKVLVGEDVGAAAVEVRRGYEVSEDGKKGGGGDLLEFECEVEMGLPIVN</sequence>
<evidence type="ECO:0008006" key="11">
    <source>
        <dbReference type="Google" id="ProtNLM"/>
    </source>
</evidence>
<dbReference type="PANTHER" id="PTHR12415">
    <property type="entry name" value="TYROSYL-DNA PHOSPHODIESTERASE 1"/>
    <property type="match status" value="1"/>
</dbReference>
<keyword evidence="8" id="KW-0539">Nucleus</keyword>
<gene>
    <name evidence="9" type="ORF">TeGR_g4246</name>
</gene>
<evidence type="ECO:0000256" key="4">
    <source>
        <dbReference type="ARBA" id="ARBA00022763"/>
    </source>
</evidence>
<dbReference type="PANTHER" id="PTHR12415:SF0">
    <property type="entry name" value="TYROSYL-DNA PHOSPHODIESTERASE 1"/>
    <property type="match status" value="1"/>
</dbReference>
<keyword evidence="4" id="KW-0227">DNA damage</keyword>
<evidence type="ECO:0000256" key="3">
    <source>
        <dbReference type="ARBA" id="ARBA00022722"/>
    </source>
</evidence>
<evidence type="ECO:0000313" key="9">
    <source>
        <dbReference type="EMBL" id="GMI51752.1"/>
    </source>
</evidence>
<keyword evidence="6" id="KW-0269">Exonuclease</keyword>
<dbReference type="EMBL" id="BRYB01006560">
    <property type="protein sequence ID" value="GMI51752.1"/>
    <property type="molecule type" value="Genomic_DNA"/>
</dbReference>
<reference evidence="9 10" key="1">
    <citation type="journal article" date="2023" name="Commun. Biol.">
        <title>Genome analysis of Parmales, the sister group of diatoms, reveals the evolutionary specialization of diatoms from phago-mixotrophs to photoautotrophs.</title>
        <authorList>
            <person name="Ban H."/>
            <person name="Sato S."/>
            <person name="Yoshikawa S."/>
            <person name="Yamada K."/>
            <person name="Nakamura Y."/>
            <person name="Ichinomiya M."/>
            <person name="Sato N."/>
            <person name="Blanc-Mathieu R."/>
            <person name="Endo H."/>
            <person name="Kuwata A."/>
            <person name="Ogata H."/>
        </authorList>
    </citation>
    <scope>NUCLEOTIDE SEQUENCE [LARGE SCALE GENOMIC DNA]</scope>
</reference>
<dbReference type="Pfam" id="PF06087">
    <property type="entry name" value="Tyr-DNA_phospho"/>
    <property type="match status" value="1"/>
</dbReference>
<organism evidence="9 10">
    <name type="scientific">Tetraparma gracilis</name>
    <dbReference type="NCBI Taxonomy" id="2962635"/>
    <lineage>
        <taxon>Eukaryota</taxon>
        <taxon>Sar</taxon>
        <taxon>Stramenopiles</taxon>
        <taxon>Ochrophyta</taxon>
        <taxon>Bolidophyceae</taxon>
        <taxon>Parmales</taxon>
        <taxon>Triparmaceae</taxon>
        <taxon>Tetraparma</taxon>
    </lineage>
</organism>
<dbReference type="SUPFAM" id="SSF56024">
    <property type="entry name" value="Phospholipase D/nuclease"/>
    <property type="match status" value="2"/>
</dbReference>
<proteinExistence type="inferred from homology"/>
<keyword evidence="7" id="KW-0234">DNA repair</keyword>
<comment type="subcellular location">
    <subcellularLocation>
        <location evidence="1">Nucleus</location>
    </subcellularLocation>
</comment>
<dbReference type="InterPro" id="IPR010347">
    <property type="entry name" value="Tdp1"/>
</dbReference>
<evidence type="ECO:0000256" key="1">
    <source>
        <dbReference type="ARBA" id="ARBA00004123"/>
    </source>
</evidence>
<evidence type="ECO:0000313" key="10">
    <source>
        <dbReference type="Proteomes" id="UP001165060"/>
    </source>
</evidence>
<evidence type="ECO:0000256" key="5">
    <source>
        <dbReference type="ARBA" id="ARBA00022801"/>
    </source>
</evidence>
<keyword evidence="3" id="KW-0540">Nuclease</keyword>
<dbReference type="Proteomes" id="UP001165060">
    <property type="component" value="Unassembled WGS sequence"/>
</dbReference>
<comment type="similarity">
    <text evidence="2">Belongs to the tyrosyl-DNA phosphodiesterase family.</text>
</comment>
<name>A0ABQ6NAG0_9STRA</name>
<accession>A0ABQ6NAG0</accession>
<evidence type="ECO:0000256" key="7">
    <source>
        <dbReference type="ARBA" id="ARBA00023204"/>
    </source>
</evidence>